<dbReference type="EC" id="3.-.-.-" evidence="4"/>
<dbReference type="InterPro" id="IPR011330">
    <property type="entry name" value="Glyco_hydro/deAcase_b/a-brl"/>
</dbReference>
<dbReference type="Gene3D" id="3.20.20.370">
    <property type="entry name" value="Glycoside hydrolase/deacetylase"/>
    <property type="match status" value="1"/>
</dbReference>
<dbReference type="PANTHER" id="PTHR10587:SF125">
    <property type="entry name" value="POLYSACCHARIDE DEACETYLASE YHEN-RELATED"/>
    <property type="match status" value="1"/>
</dbReference>
<keyword evidence="2" id="KW-0472">Membrane</keyword>
<keyword evidence="5" id="KW-1185">Reference proteome</keyword>
<sequence>MYKQQESQTRNRQEQKKNQKQEKKAFHFKRGAFILFTIIFMFINLQQSTFGETEESPYIKSNHMGIKENLIKTEDMKTLHSFKPTKQRQLKNRINDTKQTESFTQNEPVIDSEQPEPSEDPTVTIEEHTVDNHQQEPTNTEEDNKIVYLTFDDGPRLISEDILLLLREYNAQATFFMVEPNMKKYADSVQQMVEDGHAVGLHGVTHDKNSFYASKNAVINEMNLAQQTLEEITGVTSHLIRTPYGSKPYMTDEYMHGVEENGYLLWDWNIDSLDWKFRDEQYVNHVIDQLKQKEASQQPIVILLHEIPETLQYLPLLLDYLVENGYEFRGLNEGLDPIQF</sequence>
<evidence type="ECO:0000256" key="1">
    <source>
        <dbReference type="SAM" id="MobiDB-lite"/>
    </source>
</evidence>
<evidence type="ECO:0000259" key="3">
    <source>
        <dbReference type="PROSITE" id="PS51677"/>
    </source>
</evidence>
<name>A0ABT9J4Z0_9BACL</name>
<dbReference type="PANTHER" id="PTHR10587">
    <property type="entry name" value="GLYCOSYL TRANSFERASE-RELATED"/>
    <property type="match status" value="1"/>
</dbReference>
<dbReference type="Pfam" id="PF01522">
    <property type="entry name" value="Polysacc_deac_1"/>
    <property type="match status" value="1"/>
</dbReference>
<evidence type="ECO:0000313" key="5">
    <source>
        <dbReference type="Proteomes" id="UP001231941"/>
    </source>
</evidence>
<dbReference type="RefSeq" id="WP_305994000.1">
    <property type="nucleotide sequence ID" value="NZ_JAVAMP010000017.1"/>
</dbReference>
<dbReference type="CDD" id="cd10944">
    <property type="entry name" value="CE4_SmPgdA_like"/>
    <property type="match status" value="1"/>
</dbReference>
<dbReference type="EMBL" id="JAVAMP010000017">
    <property type="protein sequence ID" value="MDP5276691.1"/>
    <property type="molecule type" value="Genomic_DNA"/>
</dbReference>
<keyword evidence="4" id="KW-0378">Hydrolase</keyword>
<protein>
    <submittedName>
        <fullName evidence="4">Polysaccharide deacetylase family protein</fullName>
        <ecNumber evidence="4">3.-.-.-</ecNumber>
    </submittedName>
</protein>
<feature type="region of interest" description="Disordered" evidence="1">
    <location>
        <begin position="93"/>
        <end position="121"/>
    </location>
</feature>
<dbReference type="PROSITE" id="PS51677">
    <property type="entry name" value="NODB"/>
    <property type="match status" value="1"/>
</dbReference>
<feature type="compositionally biased region" description="Basic and acidic residues" evidence="1">
    <location>
        <begin position="9"/>
        <end position="23"/>
    </location>
</feature>
<dbReference type="InterPro" id="IPR002509">
    <property type="entry name" value="NODB_dom"/>
</dbReference>
<feature type="region of interest" description="Disordered" evidence="1">
    <location>
        <begin position="1"/>
        <end position="23"/>
    </location>
</feature>
<dbReference type="SUPFAM" id="SSF88713">
    <property type="entry name" value="Glycoside hydrolase/deacetylase"/>
    <property type="match status" value="1"/>
</dbReference>
<dbReference type="GO" id="GO:0016787">
    <property type="term" value="F:hydrolase activity"/>
    <property type="evidence" value="ECO:0007669"/>
    <property type="project" value="UniProtKB-KW"/>
</dbReference>
<reference evidence="4 5" key="1">
    <citation type="submission" date="2023-08" db="EMBL/GenBank/DDBJ databases">
        <authorList>
            <person name="Park J.-S."/>
        </authorList>
    </citation>
    <scope>NUCLEOTIDE SEQUENCE [LARGE SCALE GENOMIC DNA]</scope>
    <source>
        <strain evidence="4 5">2205SS18-9</strain>
    </source>
</reference>
<evidence type="ECO:0000256" key="2">
    <source>
        <dbReference type="SAM" id="Phobius"/>
    </source>
</evidence>
<feature type="transmembrane region" description="Helical" evidence="2">
    <location>
        <begin position="26"/>
        <end position="45"/>
    </location>
</feature>
<gene>
    <name evidence="4" type="ORF">Q5Y73_21590</name>
</gene>
<dbReference type="InterPro" id="IPR050248">
    <property type="entry name" value="Polysacc_deacetylase_ArnD"/>
</dbReference>
<organism evidence="4 5">
    <name type="scientific">Chengkuizengella axinellae</name>
    <dbReference type="NCBI Taxonomy" id="3064388"/>
    <lineage>
        <taxon>Bacteria</taxon>
        <taxon>Bacillati</taxon>
        <taxon>Bacillota</taxon>
        <taxon>Bacilli</taxon>
        <taxon>Bacillales</taxon>
        <taxon>Paenibacillaceae</taxon>
        <taxon>Chengkuizengella</taxon>
    </lineage>
</organism>
<proteinExistence type="predicted"/>
<accession>A0ABT9J4Z0</accession>
<feature type="domain" description="NodB homology" evidence="3">
    <location>
        <begin position="145"/>
        <end position="329"/>
    </location>
</feature>
<evidence type="ECO:0000313" key="4">
    <source>
        <dbReference type="EMBL" id="MDP5276691.1"/>
    </source>
</evidence>
<comment type="caution">
    <text evidence="4">The sequence shown here is derived from an EMBL/GenBank/DDBJ whole genome shotgun (WGS) entry which is preliminary data.</text>
</comment>
<dbReference type="Proteomes" id="UP001231941">
    <property type="component" value="Unassembled WGS sequence"/>
</dbReference>
<keyword evidence="2" id="KW-0812">Transmembrane</keyword>
<keyword evidence="2" id="KW-1133">Transmembrane helix</keyword>